<keyword evidence="7" id="KW-0539">Nucleus</keyword>
<keyword evidence="12" id="KW-1185">Reference proteome</keyword>
<dbReference type="Proteomes" id="UP000783686">
    <property type="component" value="Unassembled WGS sequence"/>
</dbReference>
<evidence type="ECO:0000256" key="1">
    <source>
        <dbReference type="ARBA" id="ARBA00004123"/>
    </source>
</evidence>
<gene>
    <name evidence="11" type="ORF">BOKJ2_LOCUS12323</name>
</gene>
<dbReference type="PANTHER" id="PTHR10071">
    <property type="entry name" value="TRANSCRIPTION FACTOR GATA FAMILY MEMBER"/>
    <property type="match status" value="1"/>
</dbReference>
<dbReference type="PRINTS" id="PR00619">
    <property type="entry name" value="GATAZNFINGER"/>
</dbReference>
<dbReference type="Pfam" id="PF00320">
    <property type="entry name" value="GATA"/>
    <property type="match status" value="1"/>
</dbReference>
<evidence type="ECO:0000256" key="3">
    <source>
        <dbReference type="ARBA" id="ARBA00022771"/>
    </source>
</evidence>
<evidence type="ECO:0000256" key="5">
    <source>
        <dbReference type="ARBA" id="ARBA00023015"/>
    </source>
</evidence>
<evidence type="ECO:0000256" key="7">
    <source>
        <dbReference type="ARBA" id="ARBA00023242"/>
    </source>
</evidence>
<dbReference type="InterPro" id="IPR013088">
    <property type="entry name" value="Znf_NHR/GATA"/>
</dbReference>
<dbReference type="EMBL" id="CAJFCW020000006">
    <property type="protein sequence ID" value="CAG9123564.1"/>
    <property type="molecule type" value="Genomic_DNA"/>
</dbReference>
<dbReference type="PROSITE" id="PS00344">
    <property type="entry name" value="GATA_ZN_FINGER_1"/>
    <property type="match status" value="1"/>
</dbReference>
<feature type="compositionally biased region" description="Polar residues" evidence="9">
    <location>
        <begin position="1"/>
        <end position="11"/>
    </location>
</feature>
<feature type="domain" description="GATA-type" evidence="10">
    <location>
        <begin position="344"/>
        <end position="391"/>
    </location>
</feature>
<evidence type="ECO:0000256" key="6">
    <source>
        <dbReference type="ARBA" id="ARBA00023163"/>
    </source>
</evidence>
<dbReference type="SMART" id="SM00401">
    <property type="entry name" value="ZnF_GATA"/>
    <property type="match status" value="1"/>
</dbReference>
<evidence type="ECO:0000256" key="8">
    <source>
        <dbReference type="PROSITE-ProRule" id="PRU00094"/>
    </source>
</evidence>
<keyword evidence="2" id="KW-0479">Metal-binding</keyword>
<accession>A0A811LLD6</accession>
<dbReference type="GO" id="GO:0000978">
    <property type="term" value="F:RNA polymerase II cis-regulatory region sequence-specific DNA binding"/>
    <property type="evidence" value="ECO:0007669"/>
    <property type="project" value="TreeGrafter"/>
</dbReference>
<feature type="compositionally biased region" description="Polar residues" evidence="9">
    <location>
        <begin position="53"/>
        <end position="65"/>
    </location>
</feature>
<dbReference type="PANTHER" id="PTHR10071:SF281">
    <property type="entry name" value="BOX A-BINDING FACTOR-RELATED"/>
    <property type="match status" value="1"/>
</dbReference>
<dbReference type="Gene3D" id="3.30.50.10">
    <property type="entry name" value="Erythroid Transcription Factor GATA-1, subunit A"/>
    <property type="match status" value="1"/>
</dbReference>
<evidence type="ECO:0000313" key="12">
    <source>
        <dbReference type="Proteomes" id="UP000614601"/>
    </source>
</evidence>
<evidence type="ECO:0000256" key="2">
    <source>
        <dbReference type="ARBA" id="ARBA00022723"/>
    </source>
</evidence>
<dbReference type="GO" id="GO:0008270">
    <property type="term" value="F:zinc ion binding"/>
    <property type="evidence" value="ECO:0007669"/>
    <property type="project" value="UniProtKB-KW"/>
</dbReference>
<organism evidence="11 12">
    <name type="scientific">Bursaphelenchus okinawaensis</name>
    <dbReference type="NCBI Taxonomy" id="465554"/>
    <lineage>
        <taxon>Eukaryota</taxon>
        <taxon>Metazoa</taxon>
        <taxon>Ecdysozoa</taxon>
        <taxon>Nematoda</taxon>
        <taxon>Chromadorea</taxon>
        <taxon>Rhabditida</taxon>
        <taxon>Tylenchina</taxon>
        <taxon>Tylenchomorpha</taxon>
        <taxon>Aphelenchoidea</taxon>
        <taxon>Aphelenchoididae</taxon>
        <taxon>Bursaphelenchus</taxon>
    </lineage>
</organism>
<comment type="subcellular location">
    <subcellularLocation>
        <location evidence="1">Nucleus</location>
    </subcellularLocation>
</comment>
<dbReference type="SUPFAM" id="SSF57716">
    <property type="entry name" value="Glucocorticoid receptor-like (DNA-binding domain)"/>
    <property type="match status" value="1"/>
</dbReference>
<dbReference type="OrthoDB" id="515401at2759"/>
<dbReference type="CDD" id="cd00202">
    <property type="entry name" value="ZnF_GATA"/>
    <property type="match status" value="1"/>
</dbReference>
<keyword evidence="4" id="KW-0862">Zinc</keyword>
<dbReference type="Proteomes" id="UP000614601">
    <property type="component" value="Unassembled WGS sequence"/>
</dbReference>
<reference evidence="11" key="1">
    <citation type="submission" date="2020-09" db="EMBL/GenBank/DDBJ databases">
        <authorList>
            <person name="Kikuchi T."/>
        </authorList>
    </citation>
    <scope>NUCLEOTIDE SEQUENCE</scope>
    <source>
        <strain evidence="11">SH1</strain>
    </source>
</reference>
<keyword evidence="5" id="KW-0805">Transcription regulation</keyword>
<dbReference type="PROSITE" id="PS50114">
    <property type="entry name" value="GATA_ZN_FINGER_2"/>
    <property type="match status" value="1"/>
</dbReference>
<proteinExistence type="predicted"/>
<dbReference type="GO" id="GO:0005634">
    <property type="term" value="C:nucleus"/>
    <property type="evidence" value="ECO:0007669"/>
    <property type="project" value="UniProtKB-SubCell"/>
</dbReference>
<evidence type="ECO:0000259" key="10">
    <source>
        <dbReference type="PROSITE" id="PS50114"/>
    </source>
</evidence>
<name>A0A811LLD6_9BILA</name>
<evidence type="ECO:0000313" key="11">
    <source>
        <dbReference type="EMBL" id="CAD5227738.1"/>
    </source>
</evidence>
<dbReference type="EMBL" id="CAJFDH010000006">
    <property type="protein sequence ID" value="CAD5227738.1"/>
    <property type="molecule type" value="Genomic_DNA"/>
</dbReference>
<feature type="compositionally biased region" description="Basic and acidic residues" evidence="9">
    <location>
        <begin position="12"/>
        <end position="24"/>
    </location>
</feature>
<feature type="compositionally biased region" description="Low complexity" evidence="9">
    <location>
        <begin position="25"/>
        <end position="37"/>
    </location>
</feature>
<keyword evidence="3 8" id="KW-0863">Zinc-finger</keyword>
<keyword evidence="6" id="KW-0804">Transcription</keyword>
<dbReference type="AlphaFoldDB" id="A0A811LLD6"/>
<evidence type="ECO:0000256" key="4">
    <source>
        <dbReference type="ARBA" id="ARBA00022833"/>
    </source>
</evidence>
<comment type="caution">
    <text evidence="11">The sequence shown here is derived from an EMBL/GenBank/DDBJ whole genome shotgun (WGS) entry which is preliminary data.</text>
</comment>
<dbReference type="GO" id="GO:0045165">
    <property type="term" value="P:cell fate commitment"/>
    <property type="evidence" value="ECO:0007669"/>
    <property type="project" value="TreeGrafter"/>
</dbReference>
<dbReference type="InterPro" id="IPR000679">
    <property type="entry name" value="Znf_GATA"/>
</dbReference>
<dbReference type="InterPro" id="IPR039355">
    <property type="entry name" value="Transcription_factor_GATA"/>
</dbReference>
<dbReference type="GO" id="GO:0000122">
    <property type="term" value="P:negative regulation of transcription by RNA polymerase II"/>
    <property type="evidence" value="ECO:0007669"/>
    <property type="project" value="TreeGrafter"/>
</dbReference>
<feature type="region of interest" description="Disordered" evidence="9">
    <location>
        <begin position="1"/>
        <end position="71"/>
    </location>
</feature>
<sequence>MHQFDQQQQVNKYEHWPESPERKSSPSLTPPSYTYPTEAYGNGVTVPYFPASHTDSATSSEQSPQNNYGYGNVGNGSGFEGWPQNAPPEGMLYVDQVPSVYMDGYMIPSVSSAQAGYSNVSPQQWVSSSSPPSSIYPAPSPLQTSYADSTIYMNDVMCNLSLQQPSTSADNSVFFEFFDQSKALPSLRTFNVSNVDGNGLEVQRNEAEGLRNVQIFEDGAMANGHNNMTMVMNGAHVFQKSSYGNDIKMYGSLDGTVRQVDGTVRQVNGTVRNADGTARHIDETGHLNKFYSTDTNIYSHGIKAYGDETYGNKEFNSNVTHDAVTKEVKPKRKPTQNCHKFSICSNCKTDTTTLWRRKANGDIECNACNLYFRKNNCPRPLKLQKRGIMKRARNPRQPQHRGF</sequence>
<protein>
    <recommendedName>
        <fullName evidence="10">GATA-type domain-containing protein</fullName>
    </recommendedName>
</protein>
<dbReference type="GO" id="GO:0000981">
    <property type="term" value="F:DNA-binding transcription factor activity, RNA polymerase II-specific"/>
    <property type="evidence" value="ECO:0007669"/>
    <property type="project" value="TreeGrafter"/>
</dbReference>
<evidence type="ECO:0000256" key="9">
    <source>
        <dbReference type="SAM" id="MobiDB-lite"/>
    </source>
</evidence>
<dbReference type="GO" id="GO:0045944">
    <property type="term" value="P:positive regulation of transcription by RNA polymerase II"/>
    <property type="evidence" value="ECO:0007669"/>
    <property type="project" value="TreeGrafter"/>
</dbReference>